<dbReference type="SUPFAM" id="SSF52935">
    <property type="entry name" value="PK C-terminal domain-like"/>
    <property type="match status" value="1"/>
</dbReference>
<gene>
    <name evidence="2" type="ORF">MTTB_14150</name>
</gene>
<dbReference type="GeneID" id="71965946"/>
<dbReference type="InterPro" id="IPR036918">
    <property type="entry name" value="Pyrv_Knase_C_sf"/>
</dbReference>
<dbReference type="RefSeq" id="WP_248564340.1">
    <property type="nucleotide sequence ID" value="NZ_AP025698.1"/>
</dbReference>
<name>A0ABN6PCR3_9EURY</name>
<dbReference type="Proteomes" id="UP000831817">
    <property type="component" value="Chromosome"/>
</dbReference>
<dbReference type="Gene3D" id="3.40.1380.20">
    <property type="entry name" value="Pyruvate kinase, C-terminal domain"/>
    <property type="match status" value="1"/>
</dbReference>
<reference evidence="2 3" key="1">
    <citation type="submission" date="2022-04" db="EMBL/GenBank/DDBJ databases">
        <title>Complete genome of Methanothermobacter tenebrarum strain RMAS.</title>
        <authorList>
            <person name="Nakamura K."/>
            <person name="Oshima K."/>
            <person name="Hattori M."/>
            <person name="Kamagata Y."/>
            <person name="Takamizawa K."/>
        </authorList>
    </citation>
    <scope>NUCLEOTIDE SEQUENCE [LARGE SCALE GENOMIC DNA]</scope>
    <source>
        <strain evidence="2 3">RMAS</strain>
    </source>
</reference>
<organism evidence="2 3">
    <name type="scientific">Methanothermobacter tenebrarum</name>
    <dbReference type="NCBI Taxonomy" id="680118"/>
    <lineage>
        <taxon>Archaea</taxon>
        <taxon>Methanobacteriati</taxon>
        <taxon>Methanobacteriota</taxon>
        <taxon>Methanomada group</taxon>
        <taxon>Methanobacteria</taxon>
        <taxon>Methanobacteriales</taxon>
        <taxon>Methanobacteriaceae</taxon>
        <taxon>Methanothermobacter</taxon>
    </lineage>
</organism>
<accession>A0ABN6PCR3</accession>
<feature type="domain" description="Pyruvate kinase C-terminal" evidence="1">
    <location>
        <begin position="19"/>
        <end position="164"/>
    </location>
</feature>
<dbReference type="InterPro" id="IPR015074">
    <property type="entry name" value="DUF1867"/>
</dbReference>
<dbReference type="Pfam" id="PF02887">
    <property type="entry name" value="PK_C"/>
    <property type="match status" value="1"/>
</dbReference>
<keyword evidence="3" id="KW-1185">Reference proteome</keyword>
<dbReference type="PIRSF" id="PIRSF016138">
    <property type="entry name" value="UCP016138"/>
    <property type="match status" value="1"/>
</dbReference>
<dbReference type="InterPro" id="IPR015795">
    <property type="entry name" value="Pyrv_Knase_C"/>
</dbReference>
<proteinExistence type="predicted"/>
<sequence length="187" mass="20178">MIKSICYFETPGPENTDKLLKLVKERSDELGIDNIIVASVSGRTALKLSEILGDADIVCITHHAGFREKGKLEMDPKIRDEVTKKGIKVYAGSHALSGVGRGISNRFGGVTPVEIMAETLRMVSQGFKVCVEITIMAADAGLIPMDREIIAIGGTAQGVDTALVISPAHMNNVFDLRIHEIIAIPRP</sequence>
<evidence type="ECO:0000259" key="1">
    <source>
        <dbReference type="Pfam" id="PF02887"/>
    </source>
</evidence>
<dbReference type="EMBL" id="AP025698">
    <property type="protein sequence ID" value="BDH80036.1"/>
    <property type="molecule type" value="Genomic_DNA"/>
</dbReference>
<evidence type="ECO:0000313" key="3">
    <source>
        <dbReference type="Proteomes" id="UP000831817"/>
    </source>
</evidence>
<evidence type="ECO:0000313" key="2">
    <source>
        <dbReference type="EMBL" id="BDH80036.1"/>
    </source>
</evidence>
<protein>
    <recommendedName>
        <fullName evidence="1">Pyruvate kinase C-terminal domain-containing protein</fullName>
    </recommendedName>
</protein>